<comment type="caution">
    <text evidence="7">The sequence shown here is derived from an EMBL/GenBank/DDBJ whole genome shotgun (WGS) entry which is preliminary data.</text>
</comment>
<dbReference type="PANTHER" id="PTHR11086:SF18">
    <property type="entry name" value="DEOXYCYTIDYLATE DEAMINASE"/>
    <property type="match status" value="1"/>
</dbReference>
<dbReference type="InterPro" id="IPR016192">
    <property type="entry name" value="APOBEC/CMP_deaminase_Zn-bd"/>
</dbReference>
<evidence type="ECO:0000256" key="4">
    <source>
        <dbReference type="ARBA" id="ARBA00022833"/>
    </source>
</evidence>
<dbReference type="Pfam" id="PF00383">
    <property type="entry name" value="dCMP_cyt_deam_1"/>
    <property type="match status" value="1"/>
</dbReference>
<keyword evidence="8" id="KW-1185">Reference proteome</keyword>
<evidence type="ECO:0000256" key="5">
    <source>
        <dbReference type="SAM" id="MobiDB-lite"/>
    </source>
</evidence>
<dbReference type="EMBL" id="BSPB01000023">
    <property type="protein sequence ID" value="GLS15305.1"/>
    <property type="molecule type" value="Genomic_DNA"/>
</dbReference>
<keyword evidence="3" id="KW-0378">Hydrolase</keyword>
<comment type="similarity">
    <text evidence="1">Belongs to the cytidine and deoxycytidylate deaminase family.</text>
</comment>
<dbReference type="InterPro" id="IPR027417">
    <property type="entry name" value="P-loop_NTPase"/>
</dbReference>
<dbReference type="NCBIfam" id="NF041025">
    <property type="entry name" value="antiphage_deaminase"/>
    <property type="match status" value="1"/>
</dbReference>
<evidence type="ECO:0000313" key="7">
    <source>
        <dbReference type="EMBL" id="GLS15305.1"/>
    </source>
</evidence>
<dbReference type="Proteomes" id="UP001156903">
    <property type="component" value="Unassembled WGS sequence"/>
</dbReference>
<dbReference type="SUPFAM" id="SSF53927">
    <property type="entry name" value="Cytidine deaminase-like"/>
    <property type="match status" value="1"/>
</dbReference>
<dbReference type="InterPro" id="IPR002125">
    <property type="entry name" value="CMP_dCMP_dom"/>
</dbReference>
<feature type="domain" description="CMP/dCMP-type deaminase" evidence="6">
    <location>
        <begin position="267"/>
        <end position="457"/>
    </location>
</feature>
<keyword evidence="4" id="KW-0862">Zinc</keyword>
<dbReference type="PROSITE" id="PS51747">
    <property type="entry name" value="CYT_DCMP_DEAMINASES_2"/>
    <property type="match status" value="1"/>
</dbReference>
<evidence type="ECO:0000256" key="2">
    <source>
        <dbReference type="ARBA" id="ARBA00022723"/>
    </source>
</evidence>
<protein>
    <submittedName>
        <fullName evidence="7">Cytidine deaminase</fullName>
    </submittedName>
</protein>
<dbReference type="Gene3D" id="3.40.50.300">
    <property type="entry name" value="P-loop containing nucleotide triphosphate hydrolases"/>
    <property type="match status" value="1"/>
</dbReference>
<reference evidence="8" key="1">
    <citation type="journal article" date="2019" name="Int. J. Syst. Evol. Microbiol.">
        <title>The Global Catalogue of Microorganisms (GCM) 10K type strain sequencing project: providing services to taxonomists for standard genome sequencing and annotation.</title>
        <authorList>
            <consortium name="The Broad Institute Genomics Platform"/>
            <consortium name="The Broad Institute Genome Sequencing Center for Infectious Disease"/>
            <person name="Wu L."/>
            <person name="Ma J."/>
        </authorList>
    </citation>
    <scope>NUCLEOTIDE SEQUENCE [LARGE SCALE GENOMIC DNA]</scope>
    <source>
        <strain evidence="8">NBRC 109341</strain>
    </source>
</reference>
<evidence type="ECO:0000313" key="8">
    <source>
        <dbReference type="Proteomes" id="UP001156903"/>
    </source>
</evidence>
<name>A0ABQ6C5Q3_9BURK</name>
<dbReference type="InterPro" id="IPR015517">
    <property type="entry name" value="dCMP_deaminase-rel"/>
</dbReference>
<evidence type="ECO:0000259" key="6">
    <source>
        <dbReference type="PROSITE" id="PS51747"/>
    </source>
</evidence>
<dbReference type="PROSITE" id="PS00903">
    <property type="entry name" value="CYT_DCMP_DEAMINASES_1"/>
    <property type="match status" value="1"/>
</dbReference>
<accession>A0ABQ6C5Q3</accession>
<dbReference type="RefSeq" id="WP_284308263.1">
    <property type="nucleotide sequence ID" value="NZ_BSPB01000023.1"/>
</dbReference>
<sequence>MSALAQVQSSVPSAQSRKVDATGEAAGSLTPELVIALCGPIGSPLHEAATQITNTLREFNYQTVTVRLSQLIRLNSKKVDIAVDTSSKFREINSLIAIGDALRKEYGADVLAKLAIAKIGGDRNKHFGPFEDVVAESQKGSVKIRNQRICHVIDSVKNKAELDLLRLIYGDALFAVGVFSPLELRHANLERPGKLTSQEIAQLIDTDSGEEFNHGQSVRDTFHRCDFFLRVEHSVVGPAEPKAVAQLNERIRRFFDLIFRTSVITPTPEETAMYAAASAARNSACMSRQVGAAVTSSTGELLAVGWNDVPQSGGGLYGMKPVGSGLLRPQSDRPAEDERCFAQIGGRCHNDTEKSAIADKVVASLIGSGVLNKEQKDQAVSAILGDTRVKDLIEFSRAVHAEMHAVLGASRVAGDRVVGGKIFVTTYPCHSCARHLVAAGISEIHYIEPYRKSLATRLHNDSLTEATEAGGKVQVRQFDGIAPRRFIELFEGGTRKERGVLALKGRIEAIPMTQVSLKAIPRLEEVVVAEIENHDLQLPSLLPSEDQHDKASKQSEPTA</sequence>
<evidence type="ECO:0000256" key="1">
    <source>
        <dbReference type="ARBA" id="ARBA00006576"/>
    </source>
</evidence>
<proteinExistence type="inferred from homology"/>
<evidence type="ECO:0000256" key="3">
    <source>
        <dbReference type="ARBA" id="ARBA00022801"/>
    </source>
</evidence>
<dbReference type="PANTHER" id="PTHR11086">
    <property type="entry name" value="DEOXYCYTIDYLATE DEAMINASE-RELATED"/>
    <property type="match status" value="1"/>
</dbReference>
<feature type="region of interest" description="Disordered" evidence="5">
    <location>
        <begin position="538"/>
        <end position="559"/>
    </location>
</feature>
<gene>
    <name evidence="7" type="ORF">GCM10007935_27400</name>
</gene>
<keyword evidence="2" id="KW-0479">Metal-binding</keyword>
<dbReference type="Gene3D" id="3.40.140.10">
    <property type="entry name" value="Cytidine Deaminase, domain 2"/>
    <property type="match status" value="1"/>
</dbReference>
<dbReference type="InterPro" id="IPR016193">
    <property type="entry name" value="Cytidine_deaminase-like"/>
</dbReference>
<organism evidence="7 8">
    <name type="scientific">Hydrogenophaga electricum</name>
    <dbReference type="NCBI Taxonomy" id="1230953"/>
    <lineage>
        <taxon>Bacteria</taxon>
        <taxon>Pseudomonadati</taxon>
        <taxon>Pseudomonadota</taxon>
        <taxon>Betaproteobacteria</taxon>
        <taxon>Burkholderiales</taxon>
        <taxon>Comamonadaceae</taxon>
        <taxon>Hydrogenophaga</taxon>
    </lineage>
</organism>